<gene>
    <name evidence="1" type="ORF">SAMN04488513_101666</name>
</gene>
<keyword evidence="2" id="KW-1185">Reference proteome</keyword>
<sequence>MALGVDMGTQRAIAVNGRFFRPRGEGPRLLLLAAQYKISVKLTFYLYNQTGYTFLRFAQNYIL</sequence>
<accession>A0A1M6C750</accession>
<dbReference type="Proteomes" id="UP000184543">
    <property type="component" value="Unassembled WGS sequence"/>
</dbReference>
<evidence type="ECO:0000313" key="1">
    <source>
        <dbReference type="EMBL" id="SHI56835.1"/>
    </source>
</evidence>
<reference evidence="2" key="1">
    <citation type="submission" date="2016-11" db="EMBL/GenBank/DDBJ databases">
        <authorList>
            <person name="Varghese N."/>
            <person name="Submissions S."/>
        </authorList>
    </citation>
    <scope>NUCLEOTIDE SEQUENCE [LARGE SCALE GENOMIC DNA]</scope>
    <source>
        <strain evidence="2">DSM 19858</strain>
    </source>
</reference>
<name>A0A1M6C750_9FLAO</name>
<proteinExistence type="predicted"/>
<protein>
    <submittedName>
        <fullName evidence="1">Uncharacterized protein</fullName>
    </submittedName>
</protein>
<organism evidence="1 2">
    <name type="scientific">Pseudozobellia thermophila</name>
    <dbReference type="NCBI Taxonomy" id="192903"/>
    <lineage>
        <taxon>Bacteria</taxon>
        <taxon>Pseudomonadati</taxon>
        <taxon>Bacteroidota</taxon>
        <taxon>Flavobacteriia</taxon>
        <taxon>Flavobacteriales</taxon>
        <taxon>Flavobacteriaceae</taxon>
        <taxon>Pseudozobellia</taxon>
    </lineage>
</organism>
<evidence type="ECO:0000313" key="2">
    <source>
        <dbReference type="Proteomes" id="UP000184543"/>
    </source>
</evidence>
<dbReference type="STRING" id="192903.SAMN04488513_101666"/>
<dbReference type="AlphaFoldDB" id="A0A1M6C750"/>
<dbReference type="EMBL" id="FQYU01000001">
    <property type="protein sequence ID" value="SHI56835.1"/>
    <property type="molecule type" value="Genomic_DNA"/>
</dbReference>